<reference evidence="2 3" key="1">
    <citation type="submission" date="2016-10" db="EMBL/GenBank/DDBJ databases">
        <authorList>
            <person name="de Groot N.N."/>
        </authorList>
    </citation>
    <scope>NUCLEOTIDE SEQUENCE [LARGE SCALE GENOMIC DNA]</scope>
    <source>
        <strain evidence="2 3">CGMCC 4.5506</strain>
    </source>
</reference>
<evidence type="ECO:0000256" key="1">
    <source>
        <dbReference type="SAM" id="MobiDB-lite"/>
    </source>
</evidence>
<proteinExistence type="predicted"/>
<dbReference type="STRING" id="530584.SAMN05421630_108172"/>
<feature type="region of interest" description="Disordered" evidence="1">
    <location>
        <begin position="21"/>
        <end position="87"/>
    </location>
</feature>
<keyword evidence="2" id="KW-0547">Nucleotide-binding</keyword>
<evidence type="ECO:0000313" key="3">
    <source>
        <dbReference type="Proteomes" id="UP000199494"/>
    </source>
</evidence>
<keyword evidence="3" id="KW-1185">Reference proteome</keyword>
<dbReference type="EMBL" id="FMZE01000008">
    <property type="protein sequence ID" value="SDD43450.1"/>
    <property type="molecule type" value="Genomic_DNA"/>
</dbReference>
<evidence type="ECO:0000313" key="2">
    <source>
        <dbReference type="EMBL" id="SDD43450.1"/>
    </source>
</evidence>
<protein>
    <submittedName>
        <fullName evidence="2">Pilus assembly protein CpaF/ATP-binding cassette, subfamily B</fullName>
    </submittedName>
</protein>
<feature type="compositionally biased region" description="Acidic residues" evidence="1">
    <location>
        <begin position="67"/>
        <end position="87"/>
    </location>
</feature>
<gene>
    <name evidence="2" type="ORF">SAMN05421630_108172</name>
</gene>
<feature type="compositionally biased region" description="Polar residues" evidence="1">
    <location>
        <begin position="36"/>
        <end position="60"/>
    </location>
</feature>
<dbReference type="Proteomes" id="UP000199494">
    <property type="component" value="Unassembled WGS sequence"/>
</dbReference>
<dbReference type="GO" id="GO:0005524">
    <property type="term" value="F:ATP binding"/>
    <property type="evidence" value="ECO:0007669"/>
    <property type="project" value="UniProtKB-KW"/>
</dbReference>
<dbReference type="AlphaFoldDB" id="A0A1G6UPU7"/>
<organism evidence="2 3">
    <name type="scientific">Prauserella marina</name>
    <dbReference type="NCBI Taxonomy" id="530584"/>
    <lineage>
        <taxon>Bacteria</taxon>
        <taxon>Bacillati</taxon>
        <taxon>Actinomycetota</taxon>
        <taxon>Actinomycetes</taxon>
        <taxon>Pseudonocardiales</taxon>
        <taxon>Pseudonocardiaceae</taxon>
        <taxon>Prauserella</taxon>
    </lineage>
</organism>
<accession>A0A1G6UPU7</accession>
<name>A0A1G6UPU7_9PSEU</name>
<keyword evidence="2" id="KW-0067">ATP-binding</keyword>
<sequence>MVAVLALPIAAIVATLLLADPRPPQVPPLVRIGESATLTPSPAPQPGTQSPSADPPSRSQLPPPPPVDDDDDDDDDDDLFDDDVFDD</sequence>